<protein>
    <recommendedName>
        <fullName evidence="4">SsuA/THI5-like domain-containing protein</fullName>
    </recommendedName>
</protein>
<proteinExistence type="inferred from homology"/>
<dbReference type="Pfam" id="PF09084">
    <property type="entry name" value="NMT1"/>
    <property type="match status" value="1"/>
</dbReference>
<comment type="subcellular location">
    <subcellularLocation>
        <location evidence="1">Periplasm</location>
    </subcellularLocation>
</comment>
<evidence type="ECO:0000313" key="6">
    <source>
        <dbReference type="Proteomes" id="UP000244571"/>
    </source>
</evidence>
<dbReference type="SUPFAM" id="SSF53850">
    <property type="entry name" value="Periplasmic binding protein-like II"/>
    <property type="match status" value="1"/>
</dbReference>
<gene>
    <name evidence="5" type="ORF">DBV39_14660</name>
</gene>
<comment type="similarity">
    <text evidence="2">Belongs to the bacterial solute-binding protein SsuA/TauA family.</text>
</comment>
<name>A0A2R4XLU1_9BURK</name>
<evidence type="ECO:0000256" key="1">
    <source>
        <dbReference type="ARBA" id="ARBA00004418"/>
    </source>
</evidence>
<dbReference type="RefSeq" id="WP_108622168.1">
    <property type="nucleotide sequence ID" value="NZ_CP028901.1"/>
</dbReference>
<dbReference type="OrthoDB" id="174578at2"/>
<evidence type="ECO:0000256" key="3">
    <source>
        <dbReference type="ARBA" id="ARBA00022729"/>
    </source>
</evidence>
<organism evidence="5 6">
    <name type="scientific">Orrella marina</name>
    <dbReference type="NCBI Taxonomy" id="2163011"/>
    <lineage>
        <taxon>Bacteria</taxon>
        <taxon>Pseudomonadati</taxon>
        <taxon>Pseudomonadota</taxon>
        <taxon>Betaproteobacteria</taxon>
        <taxon>Burkholderiales</taxon>
        <taxon>Alcaligenaceae</taxon>
        <taxon>Orrella</taxon>
    </lineage>
</organism>
<dbReference type="PANTHER" id="PTHR30024">
    <property type="entry name" value="ALIPHATIC SULFONATES-BINDING PROTEIN-RELATED"/>
    <property type="match status" value="1"/>
</dbReference>
<feature type="domain" description="SsuA/THI5-like" evidence="4">
    <location>
        <begin position="15"/>
        <end position="222"/>
    </location>
</feature>
<keyword evidence="6" id="KW-1185">Reference proteome</keyword>
<reference evidence="5 6" key="1">
    <citation type="submission" date="2018-04" db="EMBL/GenBank/DDBJ databases">
        <title>Bordetella sp. HZ20 isolated from seawater.</title>
        <authorList>
            <person name="Sun C."/>
        </authorList>
    </citation>
    <scope>NUCLEOTIDE SEQUENCE [LARGE SCALE GENOMIC DNA]</scope>
    <source>
        <strain evidence="5 6">HZ20</strain>
    </source>
</reference>
<dbReference type="Gene3D" id="3.40.190.10">
    <property type="entry name" value="Periplasmic binding protein-like II"/>
    <property type="match status" value="2"/>
</dbReference>
<dbReference type="PANTHER" id="PTHR30024:SF47">
    <property type="entry name" value="TAURINE-BINDING PERIPLASMIC PROTEIN"/>
    <property type="match status" value="1"/>
</dbReference>
<dbReference type="Proteomes" id="UP000244571">
    <property type="component" value="Chromosome"/>
</dbReference>
<evidence type="ECO:0000313" key="5">
    <source>
        <dbReference type="EMBL" id="AWB34758.1"/>
    </source>
</evidence>
<dbReference type="EMBL" id="CP028901">
    <property type="protein sequence ID" value="AWB34758.1"/>
    <property type="molecule type" value="Genomic_DNA"/>
</dbReference>
<dbReference type="GO" id="GO:0042597">
    <property type="term" value="C:periplasmic space"/>
    <property type="evidence" value="ECO:0007669"/>
    <property type="project" value="UniProtKB-SubCell"/>
</dbReference>
<accession>A0A2R4XLU1</accession>
<dbReference type="KEGG" id="boz:DBV39_14660"/>
<sequence>MKIVLAENFRTVFYTPFYAAYAKGEFARLGVDVSFVESPTPGSAIELMYQGKVDVVWGGPLRAIKLRDDQAPVDKALLAFCEVVGKDPFFLVTSIPETPANHFALSDLMTARLAVVSEVPTPWLCLQEDIRDAGLNPSDIDIVSDKTMAQNLEAVLDGSVAYAQLFEPYVSLAVQRGARIVYKSADRGMTAYTTFLSTASSIERNREAFEHMATAIENVRDWINHAEPSEIVQQVKPFYPHIDTDVLETCIARYQKLGLWTCQRKISEDGFYQLRQSMKNGSFINSLPQYDQCVIAI</sequence>
<dbReference type="InterPro" id="IPR015168">
    <property type="entry name" value="SsuA/THI5"/>
</dbReference>
<evidence type="ECO:0000259" key="4">
    <source>
        <dbReference type="Pfam" id="PF09084"/>
    </source>
</evidence>
<evidence type="ECO:0000256" key="2">
    <source>
        <dbReference type="ARBA" id="ARBA00010742"/>
    </source>
</evidence>
<keyword evidence="3" id="KW-0732">Signal</keyword>
<dbReference type="AlphaFoldDB" id="A0A2R4XLU1"/>